<dbReference type="PANTHER" id="PTHR21064:SF5">
    <property type="entry name" value="SLR1880 PROTEIN"/>
    <property type="match status" value="1"/>
</dbReference>
<dbReference type="Proteomes" id="UP001162780">
    <property type="component" value="Chromosome"/>
</dbReference>
<keyword evidence="3" id="KW-1185">Reference proteome</keyword>
<proteinExistence type="predicted"/>
<dbReference type="EMBL" id="CP113517">
    <property type="protein sequence ID" value="WAR46991.1"/>
    <property type="molecule type" value="Genomic_DNA"/>
</dbReference>
<gene>
    <name evidence="2" type="ORF">NM686_002015</name>
</gene>
<organism evidence="2 3">
    <name type="scientific">Methylomonas rapida</name>
    <dbReference type="NCBI Taxonomy" id="2963939"/>
    <lineage>
        <taxon>Bacteria</taxon>
        <taxon>Pseudomonadati</taxon>
        <taxon>Pseudomonadota</taxon>
        <taxon>Gammaproteobacteria</taxon>
        <taxon>Methylococcales</taxon>
        <taxon>Methylococcaceae</taxon>
        <taxon>Methylomonas</taxon>
    </lineage>
</organism>
<feature type="domain" description="Aminoglycoside phosphotransferase" evidence="1">
    <location>
        <begin position="21"/>
        <end position="256"/>
    </location>
</feature>
<evidence type="ECO:0000313" key="2">
    <source>
        <dbReference type="EMBL" id="WAR46991.1"/>
    </source>
</evidence>
<dbReference type="PANTHER" id="PTHR21064">
    <property type="entry name" value="AMINOGLYCOSIDE PHOSPHOTRANSFERASE DOMAIN-CONTAINING PROTEIN-RELATED"/>
    <property type="match status" value="1"/>
</dbReference>
<accession>A0ABY7GR91</accession>
<dbReference type="InterPro" id="IPR050249">
    <property type="entry name" value="Pseudomonas-type_ThrB"/>
</dbReference>
<protein>
    <submittedName>
        <fullName evidence="2">Aminoglycoside phosphotransferase family protein</fullName>
    </submittedName>
</protein>
<evidence type="ECO:0000313" key="3">
    <source>
        <dbReference type="Proteomes" id="UP001162780"/>
    </source>
</evidence>
<evidence type="ECO:0000259" key="1">
    <source>
        <dbReference type="Pfam" id="PF01636"/>
    </source>
</evidence>
<dbReference type="InterPro" id="IPR002575">
    <property type="entry name" value="Aminoglycoside_PTrfase"/>
</dbReference>
<sequence length="358" mass="41040">MNKKLQQVAAQFAGHQTALAIEPLGNGLINDTYRVRSNSQEFVLQRINPQVFPQPQLVMDNLIQLGRHIQQKPTAKVFLQIPELLPTQPGEPFYLDDDEQLWRALQLIQPAESRNRIHHIDEAGQIGFALAHFHHLCADLCPSLLHDTLPGFHITPGYLLEYKRLIEQPLQIISDEAFEKCIDFIETHQGKTDVLEDAKTSGALQERVIHGDPKLNNFLFEPGSTRIVSLIDLDTVKPGLLHYDIADCLRSCCHDKHSNRFDLERCRVILQNYLRESGDFFSAQDCDYLYDAIWLIPFELGLRFFNDYLSGDRYFKTAEPQQNLTRALAQFALCDSIEQQQASLQRCISHLKGLHLSR</sequence>
<dbReference type="SUPFAM" id="SSF56112">
    <property type="entry name" value="Protein kinase-like (PK-like)"/>
    <property type="match status" value="1"/>
</dbReference>
<name>A0ABY7GR91_9GAMM</name>
<dbReference type="InterPro" id="IPR011009">
    <property type="entry name" value="Kinase-like_dom_sf"/>
</dbReference>
<dbReference type="Gene3D" id="3.90.1200.10">
    <property type="match status" value="1"/>
</dbReference>
<reference evidence="2" key="1">
    <citation type="submission" date="2022-11" db="EMBL/GenBank/DDBJ databases">
        <title>Methylomonas rapida sp. nov., Carotenoid-Producing Obligate Methanotrophs with High Growth Characteristics and Biotechnological Potential.</title>
        <authorList>
            <person name="Tikhonova E.N."/>
            <person name="Suleimanov R.Z."/>
            <person name="Miroshnikov K."/>
            <person name="Oshkin I.Y."/>
            <person name="Belova S.E."/>
            <person name="Danilova O.V."/>
            <person name="Ashikhmin A."/>
            <person name="Konopkin A."/>
            <person name="But S.Y."/>
            <person name="Khmelenina V.N."/>
            <person name="Kuznetsov N."/>
            <person name="Pimenov N.V."/>
            <person name="Dedysh S.N."/>
        </authorList>
    </citation>
    <scope>NUCLEOTIDE SEQUENCE</scope>
    <source>
        <strain evidence="2">MP1</strain>
    </source>
</reference>
<dbReference type="Pfam" id="PF01636">
    <property type="entry name" value="APH"/>
    <property type="match status" value="1"/>
</dbReference>